<feature type="transmembrane region" description="Helical" evidence="2">
    <location>
        <begin position="87"/>
        <end position="108"/>
    </location>
</feature>
<dbReference type="Proteomes" id="UP000316270">
    <property type="component" value="Chromosome 9"/>
</dbReference>
<dbReference type="AlphaFoldDB" id="A0A517LBX8"/>
<dbReference type="EMBL" id="CP042193">
    <property type="protein sequence ID" value="QDS73155.1"/>
    <property type="molecule type" value="Genomic_DNA"/>
</dbReference>
<feature type="region of interest" description="Disordered" evidence="1">
    <location>
        <begin position="151"/>
        <end position="207"/>
    </location>
</feature>
<feature type="transmembrane region" description="Helical" evidence="2">
    <location>
        <begin position="54"/>
        <end position="75"/>
    </location>
</feature>
<evidence type="ECO:0000313" key="3">
    <source>
        <dbReference type="EMBL" id="QDS73155.1"/>
    </source>
</evidence>
<name>A0A517LBX8_9PEZI</name>
<evidence type="ECO:0000256" key="2">
    <source>
        <dbReference type="SAM" id="Phobius"/>
    </source>
</evidence>
<keyword evidence="2" id="KW-0472">Membrane</keyword>
<organism evidence="3 4">
    <name type="scientific">Venturia effusa</name>
    <dbReference type="NCBI Taxonomy" id="50376"/>
    <lineage>
        <taxon>Eukaryota</taxon>
        <taxon>Fungi</taxon>
        <taxon>Dikarya</taxon>
        <taxon>Ascomycota</taxon>
        <taxon>Pezizomycotina</taxon>
        <taxon>Dothideomycetes</taxon>
        <taxon>Pleosporomycetidae</taxon>
        <taxon>Venturiales</taxon>
        <taxon>Venturiaceae</taxon>
        <taxon>Venturia</taxon>
    </lineage>
</organism>
<gene>
    <name evidence="3" type="ORF">FKW77_002040</name>
</gene>
<protein>
    <submittedName>
        <fullName evidence="3">Uncharacterized protein</fullName>
    </submittedName>
</protein>
<feature type="compositionally biased region" description="Polar residues" evidence="1">
    <location>
        <begin position="185"/>
        <end position="207"/>
    </location>
</feature>
<evidence type="ECO:0000256" key="1">
    <source>
        <dbReference type="SAM" id="MobiDB-lite"/>
    </source>
</evidence>
<reference evidence="3 4" key="1">
    <citation type="submission" date="2019-07" db="EMBL/GenBank/DDBJ databases">
        <title>Finished genome of Venturia effusa.</title>
        <authorList>
            <person name="Young C.A."/>
            <person name="Cox M.P."/>
            <person name="Ganley A.R.D."/>
            <person name="David W.J."/>
        </authorList>
    </citation>
    <scope>NUCLEOTIDE SEQUENCE [LARGE SCALE GENOMIC DNA]</scope>
    <source>
        <strain evidence="4">albino</strain>
    </source>
</reference>
<sequence length="207" mass="21762">MTCIPCRIISAIVCFLTASAATAGLILIFTSGIMSHHHTPLNNTPSPPPLRKQVFDAFGTFSIFFILLTSLCGGLNQIRLKKNIGKGITLAFTASALLITIFTTGVLWTKNRDSRGRALFRSCGHVSLLGLIVAVVGVNLMFIATSFKGKGNQSTARTAMPTDDGDDDGDGAVGDSGVPSAWVELQSNGRGNNAQGSSQSSLPPYCV</sequence>
<feature type="transmembrane region" description="Helical" evidence="2">
    <location>
        <begin position="12"/>
        <end position="34"/>
    </location>
</feature>
<evidence type="ECO:0000313" key="4">
    <source>
        <dbReference type="Proteomes" id="UP000316270"/>
    </source>
</evidence>
<keyword evidence="4" id="KW-1185">Reference proteome</keyword>
<accession>A0A517LBX8</accession>
<proteinExistence type="predicted"/>
<keyword evidence="2" id="KW-1133">Transmembrane helix</keyword>
<feature type="transmembrane region" description="Helical" evidence="2">
    <location>
        <begin position="128"/>
        <end position="147"/>
    </location>
</feature>
<keyword evidence="2" id="KW-0812">Transmembrane</keyword>